<evidence type="ECO:0000259" key="2">
    <source>
        <dbReference type="Pfam" id="PF16889"/>
    </source>
</evidence>
<dbReference type="Gene3D" id="1.50.10.100">
    <property type="entry name" value="Chondroitin AC/alginate lyase"/>
    <property type="match status" value="1"/>
</dbReference>
<reference evidence="3" key="1">
    <citation type="submission" date="2018-05" db="EMBL/GenBank/DDBJ databases">
        <authorList>
            <person name="Lanie J.A."/>
            <person name="Ng W.-L."/>
            <person name="Kazmierczak K.M."/>
            <person name="Andrzejewski T.M."/>
            <person name="Davidsen T.M."/>
            <person name="Wayne K.J."/>
            <person name="Tettelin H."/>
            <person name="Glass J.I."/>
            <person name="Rusch D."/>
            <person name="Podicherti R."/>
            <person name="Tsui H.-C.T."/>
            <person name="Winkler M.E."/>
        </authorList>
    </citation>
    <scope>NUCLEOTIDE SEQUENCE</scope>
</reference>
<name>A0A381Z7F4_9ZZZZ</name>
<accession>A0A381Z7F4</accession>
<dbReference type="EMBL" id="UINC01020224">
    <property type="protein sequence ID" value="SVA85119.1"/>
    <property type="molecule type" value="Genomic_DNA"/>
</dbReference>
<dbReference type="Pfam" id="PF16889">
    <property type="entry name" value="Hepar_II_III_N"/>
    <property type="match status" value="1"/>
</dbReference>
<proteinExistence type="predicted"/>
<evidence type="ECO:0000256" key="1">
    <source>
        <dbReference type="SAM" id="MobiDB-lite"/>
    </source>
</evidence>
<dbReference type="AlphaFoldDB" id="A0A381Z7F4"/>
<evidence type="ECO:0000313" key="3">
    <source>
        <dbReference type="EMBL" id="SVA85119.1"/>
    </source>
</evidence>
<dbReference type="PANTHER" id="PTHR39210">
    <property type="entry name" value="HEPARIN-SULFATE LYASE"/>
    <property type="match status" value="1"/>
</dbReference>
<feature type="non-terminal residue" evidence="3">
    <location>
        <position position="368"/>
    </location>
</feature>
<organism evidence="3">
    <name type="scientific">marine metagenome</name>
    <dbReference type="NCBI Taxonomy" id="408172"/>
    <lineage>
        <taxon>unclassified sequences</taxon>
        <taxon>metagenomes</taxon>
        <taxon>ecological metagenomes</taxon>
    </lineage>
</organism>
<feature type="domain" description="Heparin-sulfate lyase N-terminal" evidence="2">
    <location>
        <begin position="125"/>
        <end position="332"/>
    </location>
</feature>
<dbReference type="SUPFAM" id="SSF48230">
    <property type="entry name" value="Chondroitin AC/alginate lyase"/>
    <property type="match status" value="1"/>
</dbReference>
<dbReference type="InterPro" id="IPR008929">
    <property type="entry name" value="Chondroitin_lyas"/>
</dbReference>
<gene>
    <name evidence="3" type="ORF">METZ01_LOCUS137973</name>
</gene>
<sequence>MCPVQRAAGSEAKDDMIEVMSDKDLLDALDPDQPGLESVCEAMSAADLGEAKQRLIAYFRNRRNDGTKAGSPGPTDQPKVTSERGEQLCRELAARDWLSVVDPGAIPERLYSTQVMMQNDHGEFLALAQEYGETGNHRYARECVTGMLRWIDVTGPLPPRPPTGPTGAFWRTIQYTTPRATNWTRCLLLLQHCPAVTVDELVTLLKVILHHLRYAADNEVPGMPNMVIHLHEHLIATGRQWPEFSAAQNWTRVGLEGLSTLLDDYFYPDGAYIELSYFAHECFTRTLQMGERGEVDLPPGFRQKVERIFDFPAYMVKPNGIYPSVNDNYSAQDGEEFPESRDPLISLGVQITGRDDLRYIDSYGEQGT</sequence>
<protein>
    <recommendedName>
        <fullName evidence="2">Heparin-sulfate lyase N-terminal domain-containing protein</fullName>
    </recommendedName>
</protein>
<dbReference type="InterPro" id="IPR031680">
    <property type="entry name" value="Hepar_II_III_N"/>
</dbReference>
<feature type="region of interest" description="Disordered" evidence="1">
    <location>
        <begin position="62"/>
        <end position="82"/>
    </location>
</feature>
<dbReference type="PANTHER" id="PTHR39210:SF1">
    <property type="entry name" value="HEPARIN-SULFATE LYASE"/>
    <property type="match status" value="1"/>
</dbReference>